<evidence type="ECO:0000256" key="8">
    <source>
        <dbReference type="ARBA" id="ARBA00023136"/>
    </source>
</evidence>
<evidence type="ECO:0000313" key="12">
    <source>
        <dbReference type="EMBL" id="PNU20233.1"/>
    </source>
</evidence>
<feature type="transmembrane region" description="Helical" evidence="9">
    <location>
        <begin position="95"/>
        <end position="112"/>
    </location>
</feature>
<dbReference type="GO" id="GO:0005886">
    <property type="term" value="C:plasma membrane"/>
    <property type="evidence" value="ECO:0007669"/>
    <property type="project" value="UniProtKB-SubCell"/>
</dbReference>
<dbReference type="HAMAP" id="MF_00161">
    <property type="entry name" value="LspA"/>
    <property type="match status" value="1"/>
</dbReference>
<evidence type="ECO:0000256" key="1">
    <source>
        <dbReference type="ARBA" id="ARBA00006139"/>
    </source>
</evidence>
<dbReference type="PANTHER" id="PTHR33695:SF1">
    <property type="entry name" value="LIPOPROTEIN SIGNAL PEPTIDASE"/>
    <property type="match status" value="1"/>
</dbReference>
<evidence type="ECO:0000256" key="4">
    <source>
        <dbReference type="ARBA" id="ARBA00022692"/>
    </source>
</evidence>
<dbReference type="GO" id="GO:0004190">
    <property type="term" value="F:aspartic-type endopeptidase activity"/>
    <property type="evidence" value="ECO:0007669"/>
    <property type="project" value="UniProtKB-UniRule"/>
</dbReference>
<keyword evidence="6 9" id="KW-0378">Hydrolase</keyword>
<feature type="transmembrane region" description="Helical" evidence="9">
    <location>
        <begin position="132"/>
        <end position="155"/>
    </location>
</feature>
<dbReference type="Proteomes" id="UP000236340">
    <property type="component" value="Unassembled WGS sequence"/>
</dbReference>
<accession>A0A2K2HAH9</accession>
<reference evidence="12 13" key="1">
    <citation type="journal article" date="2018" name="Genome Announc.">
        <title>Genome Sequence of Geothermobacter sp. HR-1 Iron Reducer from the Loihi Seamount.</title>
        <authorList>
            <person name="Smith H."/>
            <person name="Abuyen K."/>
            <person name="Tremblay J."/>
            <person name="Savalia P."/>
            <person name="Perez-Rodriguez I."/>
            <person name="Emerson D."/>
            <person name="Tully B."/>
            <person name="Amend J."/>
        </authorList>
    </citation>
    <scope>NUCLEOTIDE SEQUENCE [LARGE SCALE GENOMIC DNA]</scope>
    <source>
        <strain evidence="12 13">HR-1</strain>
    </source>
</reference>
<evidence type="ECO:0000256" key="7">
    <source>
        <dbReference type="ARBA" id="ARBA00022989"/>
    </source>
</evidence>
<comment type="caution">
    <text evidence="9">Lacks conserved residue(s) required for the propagation of feature annotation.</text>
</comment>
<comment type="similarity">
    <text evidence="1 9 11">Belongs to the peptidase A8 family.</text>
</comment>
<name>A0A2K2HAH9_9BACT</name>
<sequence length="168" mass="19010">MPDVPLRYRILVGISLPLLLLDQLIKFYIDRSFALYESVQVIKNFFNITYVRNRGAAFGMLADSSLRMPLFIIIAIVAGGAILFYLHRMTDEQKLGATSLALIFSGAIGNLVDRIRLGEVIDFLDAHWYGHHWPAFNIADSAITVGVGLLLLDMWREDRRKKRKGTAD</sequence>
<evidence type="ECO:0000256" key="5">
    <source>
        <dbReference type="ARBA" id="ARBA00022750"/>
    </source>
</evidence>
<organism evidence="12 13">
    <name type="scientific">Geothermobacter hydrogeniphilus</name>
    <dbReference type="NCBI Taxonomy" id="1969733"/>
    <lineage>
        <taxon>Bacteria</taxon>
        <taxon>Pseudomonadati</taxon>
        <taxon>Thermodesulfobacteriota</taxon>
        <taxon>Desulfuromonadia</taxon>
        <taxon>Desulfuromonadales</taxon>
        <taxon>Geothermobacteraceae</taxon>
        <taxon>Geothermobacter</taxon>
    </lineage>
</organism>
<dbReference type="EC" id="3.4.23.36" evidence="9"/>
<keyword evidence="7 9" id="KW-1133">Transmembrane helix</keyword>
<evidence type="ECO:0000256" key="11">
    <source>
        <dbReference type="RuleBase" id="RU004181"/>
    </source>
</evidence>
<dbReference type="PROSITE" id="PS00855">
    <property type="entry name" value="SPASE_II"/>
    <property type="match status" value="1"/>
</dbReference>
<comment type="subcellular location">
    <subcellularLocation>
        <location evidence="9">Cell membrane</location>
        <topology evidence="9">Multi-pass membrane protein</topology>
    </subcellularLocation>
</comment>
<dbReference type="NCBIfam" id="TIGR00077">
    <property type="entry name" value="lspA"/>
    <property type="match status" value="1"/>
</dbReference>
<dbReference type="InterPro" id="IPR001872">
    <property type="entry name" value="Peptidase_A8"/>
</dbReference>
<evidence type="ECO:0000256" key="10">
    <source>
        <dbReference type="RuleBase" id="RU000594"/>
    </source>
</evidence>
<keyword evidence="8 9" id="KW-0472">Membrane</keyword>
<evidence type="ECO:0000256" key="3">
    <source>
        <dbReference type="ARBA" id="ARBA00022670"/>
    </source>
</evidence>
<feature type="active site" evidence="9">
    <location>
        <position position="122"/>
    </location>
</feature>
<dbReference type="PRINTS" id="PR00781">
    <property type="entry name" value="LIPOSIGPTASE"/>
</dbReference>
<protein>
    <recommendedName>
        <fullName evidence="9">Lipoprotein signal peptidase</fullName>
        <ecNumber evidence="9">3.4.23.36</ecNumber>
    </recommendedName>
    <alternativeName>
        <fullName evidence="9">Prolipoprotein signal peptidase</fullName>
    </alternativeName>
    <alternativeName>
        <fullName evidence="9">Signal peptidase II</fullName>
        <shortName evidence="9">SPase II</shortName>
    </alternativeName>
</protein>
<keyword evidence="3 9" id="KW-0645">Protease</keyword>
<keyword evidence="4 9" id="KW-0812">Transmembrane</keyword>
<feature type="active site" evidence="9">
    <location>
        <position position="140"/>
    </location>
</feature>
<dbReference type="GO" id="GO:0006508">
    <property type="term" value="P:proteolysis"/>
    <property type="evidence" value="ECO:0007669"/>
    <property type="project" value="UniProtKB-KW"/>
</dbReference>
<comment type="function">
    <text evidence="9 10">This protein specifically catalyzes the removal of signal peptides from prolipoproteins.</text>
</comment>
<gene>
    <name evidence="9 12" type="primary">lspA</name>
    <name evidence="12" type="ORF">C2E25_08595</name>
</gene>
<dbReference type="OrthoDB" id="9810259at2"/>
<evidence type="ECO:0000256" key="2">
    <source>
        <dbReference type="ARBA" id="ARBA00022475"/>
    </source>
</evidence>
<keyword evidence="2 9" id="KW-1003">Cell membrane</keyword>
<proteinExistence type="inferred from homology"/>
<evidence type="ECO:0000256" key="6">
    <source>
        <dbReference type="ARBA" id="ARBA00022801"/>
    </source>
</evidence>
<keyword evidence="5 9" id="KW-0064">Aspartyl protease</keyword>
<comment type="catalytic activity">
    <reaction evidence="9 10">
        <text>Release of signal peptides from bacterial membrane prolipoproteins. Hydrolyzes -Xaa-Yaa-Zaa-|-(S,diacylglyceryl)Cys-, in which Xaa is hydrophobic (preferably Leu), and Yaa (Ala or Ser) and Zaa (Gly or Ala) have small, neutral side chains.</text>
        <dbReference type="EC" id="3.4.23.36"/>
    </reaction>
</comment>
<dbReference type="UniPathway" id="UPA00665"/>
<evidence type="ECO:0000313" key="13">
    <source>
        <dbReference type="Proteomes" id="UP000236340"/>
    </source>
</evidence>
<feature type="transmembrane region" description="Helical" evidence="9">
    <location>
        <begin position="68"/>
        <end position="86"/>
    </location>
</feature>
<comment type="caution">
    <text evidence="12">The sequence shown here is derived from an EMBL/GenBank/DDBJ whole genome shotgun (WGS) entry which is preliminary data.</text>
</comment>
<dbReference type="PANTHER" id="PTHR33695">
    <property type="entry name" value="LIPOPROTEIN SIGNAL PEPTIDASE"/>
    <property type="match status" value="1"/>
</dbReference>
<dbReference type="EMBL" id="PPFX01000016">
    <property type="protein sequence ID" value="PNU20233.1"/>
    <property type="molecule type" value="Genomic_DNA"/>
</dbReference>
<evidence type="ECO:0000256" key="9">
    <source>
        <dbReference type="HAMAP-Rule" id="MF_00161"/>
    </source>
</evidence>
<dbReference type="RefSeq" id="WP_103115348.1">
    <property type="nucleotide sequence ID" value="NZ_PPFX01000016.1"/>
</dbReference>
<comment type="pathway">
    <text evidence="9">Protein modification; lipoprotein biosynthesis (signal peptide cleavage).</text>
</comment>
<dbReference type="AlphaFoldDB" id="A0A2K2HAH9"/>
<dbReference type="Pfam" id="PF01252">
    <property type="entry name" value="Peptidase_A8"/>
    <property type="match status" value="1"/>
</dbReference>